<dbReference type="Pfam" id="PF02285">
    <property type="entry name" value="COX8"/>
    <property type="match status" value="1"/>
</dbReference>
<feature type="transmembrane region" description="Helical" evidence="1">
    <location>
        <begin position="41"/>
        <end position="60"/>
    </location>
</feature>
<keyword evidence="3" id="KW-1185">Reference proteome</keyword>
<proteinExistence type="predicted"/>
<dbReference type="GO" id="GO:0005739">
    <property type="term" value="C:mitochondrion"/>
    <property type="evidence" value="ECO:0007669"/>
    <property type="project" value="GOC"/>
</dbReference>
<dbReference type="UniPathway" id="UPA00705"/>
<dbReference type="AlphaFoldDB" id="A0A8J5QZ40"/>
<dbReference type="InterPro" id="IPR003205">
    <property type="entry name" value="Cyt_c_oxidase_su8"/>
</dbReference>
<dbReference type="OrthoDB" id="6093252at2759"/>
<sequence>MITAGSKILSRSAMVNRQFVRHIDSVKCGMPRNRISFVERVIHGVVMCTGFLAVPAYIATNIKHYRGSEE</sequence>
<protein>
    <submittedName>
        <fullName evidence="2">Uncharacterized protein</fullName>
    </submittedName>
</protein>
<evidence type="ECO:0000256" key="1">
    <source>
        <dbReference type="SAM" id="Phobius"/>
    </source>
</evidence>
<organism evidence="2 3">
    <name type="scientific">Cotesia typhae</name>
    <dbReference type="NCBI Taxonomy" id="2053667"/>
    <lineage>
        <taxon>Eukaryota</taxon>
        <taxon>Metazoa</taxon>
        <taxon>Ecdysozoa</taxon>
        <taxon>Arthropoda</taxon>
        <taxon>Hexapoda</taxon>
        <taxon>Insecta</taxon>
        <taxon>Pterygota</taxon>
        <taxon>Neoptera</taxon>
        <taxon>Endopterygota</taxon>
        <taxon>Hymenoptera</taxon>
        <taxon>Apocrita</taxon>
        <taxon>Ichneumonoidea</taxon>
        <taxon>Braconidae</taxon>
        <taxon>Microgastrinae</taxon>
        <taxon>Cotesia</taxon>
    </lineage>
</organism>
<dbReference type="GO" id="GO:0006123">
    <property type="term" value="P:mitochondrial electron transport, cytochrome c to oxygen"/>
    <property type="evidence" value="ECO:0007669"/>
    <property type="project" value="InterPro"/>
</dbReference>
<keyword evidence="1" id="KW-0812">Transmembrane</keyword>
<accession>A0A8J5QZ40</accession>
<keyword evidence="1" id="KW-0472">Membrane</keyword>
<keyword evidence="1" id="KW-1133">Transmembrane helix</keyword>
<comment type="caution">
    <text evidence="2">The sequence shown here is derived from an EMBL/GenBank/DDBJ whole genome shotgun (WGS) entry which is preliminary data.</text>
</comment>
<name>A0A8J5QZ40_9HYME</name>
<dbReference type="Proteomes" id="UP000729913">
    <property type="component" value="Unassembled WGS sequence"/>
</dbReference>
<evidence type="ECO:0000313" key="2">
    <source>
        <dbReference type="EMBL" id="KAG8039222.1"/>
    </source>
</evidence>
<dbReference type="EMBL" id="JAAOIC020000039">
    <property type="protein sequence ID" value="KAG8039222.1"/>
    <property type="molecule type" value="Genomic_DNA"/>
</dbReference>
<reference evidence="2" key="2">
    <citation type="submission" date="2021-04" db="EMBL/GenBank/DDBJ databases">
        <title>Genome-wide patterns of bracovirus chromosomal integration into multiple host tissues during parasitism.</title>
        <authorList>
            <person name="Chebbi M.A.C."/>
        </authorList>
    </citation>
    <scope>NUCLEOTIDE SEQUENCE</scope>
    <source>
        <tissue evidence="2">Whole body</tissue>
    </source>
</reference>
<gene>
    <name evidence="2" type="ORF">G9C98_003529</name>
</gene>
<reference evidence="2" key="1">
    <citation type="submission" date="2020-03" db="EMBL/GenBank/DDBJ databases">
        <authorList>
            <person name="Chebbi M.A."/>
            <person name="Drezen J.M."/>
        </authorList>
    </citation>
    <scope>NUCLEOTIDE SEQUENCE</scope>
    <source>
        <tissue evidence="2">Whole body</tissue>
    </source>
</reference>
<evidence type="ECO:0000313" key="3">
    <source>
        <dbReference type="Proteomes" id="UP000729913"/>
    </source>
</evidence>